<sequence>MSSRELLGAEGESVIRRMLRTFEPQEDPRGSETIRALRSALPKAADSAFDLPLEVTGLVAEDVQREPLIEKIEDGQLMLLLQARDSRLAIAVPDANMLAALIEIQTMGCVSKTEGADRKPTRTDAALAEPFFEVLLAEFLHQLEGSEDMERFAGFGVYRSVDERRHLPLLLAEAEYHVFTVDVDLGQGAKQGRILLGFPELQRPEERPSEETEKAAWTEAMHKNVMQGEAVLDAQLFRLSLNVEALESLQVGQELEIPRQALTHVELVGLDGKTALTGKLGQSDGRRAVMITDGEKPSLPVVDSQEPQISDNPLSALGADYAPPPMTSLLASQPEGTGVPDDLSELSPPPEEELPSLPMADLPQAGLEENEQNGGLDALPDLGELPPMDMSALDDLPLTID</sequence>
<reference evidence="3" key="1">
    <citation type="submission" date="2022-10" db="EMBL/GenBank/DDBJ databases">
        <authorList>
            <person name="Yue Y."/>
        </authorList>
    </citation>
    <scope>NUCLEOTIDE SEQUENCE</scope>
    <source>
        <strain evidence="3">Z654</strain>
    </source>
</reference>
<organism evidence="3 4">
    <name type="scientific">Halocynthiibacter halioticoli</name>
    <dbReference type="NCBI Taxonomy" id="2986804"/>
    <lineage>
        <taxon>Bacteria</taxon>
        <taxon>Pseudomonadati</taxon>
        <taxon>Pseudomonadota</taxon>
        <taxon>Alphaproteobacteria</taxon>
        <taxon>Rhodobacterales</taxon>
        <taxon>Paracoccaceae</taxon>
        <taxon>Halocynthiibacter</taxon>
    </lineage>
</organism>
<name>A0AAE3IXH2_9RHOB</name>
<dbReference type="InterPro" id="IPR001543">
    <property type="entry name" value="FliN-like_C"/>
</dbReference>
<evidence type="ECO:0000259" key="2">
    <source>
        <dbReference type="Pfam" id="PF01052"/>
    </source>
</evidence>
<keyword evidence="4" id="KW-1185">Reference proteome</keyword>
<protein>
    <submittedName>
        <fullName evidence="3">FliM/FliN family flagellar motor switch protein</fullName>
    </submittedName>
</protein>
<dbReference type="InterPro" id="IPR036429">
    <property type="entry name" value="SpoA-like_sf"/>
</dbReference>
<dbReference type="Pfam" id="PF01052">
    <property type="entry name" value="FliMN_C"/>
    <property type="match status" value="1"/>
</dbReference>
<gene>
    <name evidence="3" type="ORF">OH136_05190</name>
</gene>
<dbReference type="EMBL" id="JAOYFC010000001">
    <property type="protein sequence ID" value="MCV6823945.1"/>
    <property type="molecule type" value="Genomic_DNA"/>
</dbReference>
<accession>A0AAE3IXH2</accession>
<evidence type="ECO:0000313" key="3">
    <source>
        <dbReference type="EMBL" id="MCV6823945.1"/>
    </source>
</evidence>
<proteinExistence type="predicted"/>
<dbReference type="Proteomes" id="UP001208041">
    <property type="component" value="Unassembled WGS sequence"/>
</dbReference>
<dbReference type="SUPFAM" id="SSF101801">
    <property type="entry name" value="Surface presentation of antigens (SPOA)"/>
    <property type="match status" value="1"/>
</dbReference>
<keyword evidence="3" id="KW-0966">Cell projection</keyword>
<keyword evidence="3" id="KW-0282">Flagellum</keyword>
<feature type="domain" description="Flagellar motor switch protein FliN-like C-terminal" evidence="2">
    <location>
        <begin position="225"/>
        <end position="293"/>
    </location>
</feature>
<feature type="region of interest" description="Disordered" evidence="1">
    <location>
        <begin position="296"/>
        <end position="401"/>
    </location>
</feature>
<dbReference type="Gene3D" id="2.30.330.10">
    <property type="entry name" value="SpoA-like"/>
    <property type="match status" value="1"/>
</dbReference>
<evidence type="ECO:0000256" key="1">
    <source>
        <dbReference type="SAM" id="MobiDB-lite"/>
    </source>
</evidence>
<keyword evidence="3" id="KW-0969">Cilium</keyword>
<evidence type="ECO:0000313" key="4">
    <source>
        <dbReference type="Proteomes" id="UP001208041"/>
    </source>
</evidence>
<dbReference type="AlphaFoldDB" id="A0AAE3IXH2"/>
<comment type="caution">
    <text evidence="3">The sequence shown here is derived from an EMBL/GenBank/DDBJ whole genome shotgun (WGS) entry which is preliminary data.</text>
</comment>
<dbReference type="RefSeq" id="WP_263952772.1">
    <property type="nucleotide sequence ID" value="NZ_JAOYFC010000001.1"/>
</dbReference>